<accession>A0AAD7ID88</accession>
<evidence type="ECO:0000256" key="1">
    <source>
        <dbReference type="SAM" id="MobiDB-lite"/>
    </source>
</evidence>
<comment type="caution">
    <text evidence="3">The sequence shown here is derived from an EMBL/GenBank/DDBJ whole genome shotgun (WGS) entry which is preliminary data.</text>
</comment>
<keyword evidence="2" id="KW-0472">Membrane</keyword>
<dbReference type="AlphaFoldDB" id="A0AAD7ID88"/>
<dbReference type="EMBL" id="JARKIB010000103">
    <property type="protein sequence ID" value="KAJ7740383.1"/>
    <property type="molecule type" value="Genomic_DNA"/>
</dbReference>
<evidence type="ECO:0000313" key="4">
    <source>
        <dbReference type="Proteomes" id="UP001215598"/>
    </source>
</evidence>
<proteinExistence type="predicted"/>
<evidence type="ECO:0000256" key="2">
    <source>
        <dbReference type="SAM" id="Phobius"/>
    </source>
</evidence>
<feature type="compositionally biased region" description="Acidic residues" evidence="1">
    <location>
        <begin position="72"/>
        <end position="89"/>
    </location>
</feature>
<gene>
    <name evidence="3" type="ORF">B0H16DRAFT_1567503</name>
</gene>
<keyword evidence="2" id="KW-1133">Transmembrane helix</keyword>
<reference evidence="3" key="1">
    <citation type="submission" date="2023-03" db="EMBL/GenBank/DDBJ databases">
        <title>Massive genome expansion in bonnet fungi (Mycena s.s.) driven by repeated elements and novel gene families across ecological guilds.</title>
        <authorList>
            <consortium name="Lawrence Berkeley National Laboratory"/>
            <person name="Harder C.B."/>
            <person name="Miyauchi S."/>
            <person name="Viragh M."/>
            <person name="Kuo A."/>
            <person name="Thoen E."/>
            <person name="Andreopoulos B."/>
            <person name="Lu D."/>
            <person name="Skrede I."/>
            <person name="Drula E."/>
            <person name="Henrissat B."/>
            <person name="Morin E."/>
            <person name="Kohler A."/>
            <person name="Barry K."/>
            <person name="LaButti K."/>
            <person name="Morin E."/>
            <person name="Salamov A."/>
            <person name="Lipzen A."/>
            <person name="Mereny Z."/>
            <person name="Hegedus B."/>
            <person name="Baldrian P."/>
            <person name="Stursova M."/>
            <person name="Weitz H."/>
            <person name="Taylor A."/>
            <person name="Grigoriev I.V."/>
            <person name="Nagy L.G."/>
            <person name="Martin F."/>
            <person name="Kauserud H."/>
        </authorList>
    </citation>
    <scope>NUCLEOTIDE SEQUENCE</scope>
    <source>
        <strain evidence="3">CBHHK182m</strain>
    </source>
</reference>
<feature type="transmembrane region" description="Helical" evidence="2">
    <location>
        <begin position="20"/>
        <end position="40"/>
    </location>
</feature>
<sequence length="117" mass="13156">MWSGRSILSLLGWAVHDEPLTCGLLVGWLLCFPLLSYYSYALCQYPSNSFRDIVVSTPGGRKTWPPRLSYELEPEDDSLDTDQTSEPEDNLLVSPRTAPSSGRNLKHFPLKCGPKLR</sequence>
<keyword evidence="4" id="KW-1185">Reference proteome</keyword>
<evidence type="ECO:0000313" key="3">
    <source>
        <dbReference type="EMBL" id="KAJ7740383.1"/>
    </source>
</evidence>
<name>A0AAD7ID88_9AGAR</name>
<feature type="region of interest" description="Disordered" evidence="1">
    <location>
        <begin position="65"/>
        <end position="117"/>
    </location>
</feature>
<protein>
    <submittedName>
        <fullName evidence="3">Uncharacterized protein</fullName>
    </submittedName>
</protein>
<feature type="compositionally biased region" description="Basic residues" evidence="1">
    <location>
        <begin position="104"/>
        <end position="117"/>
    </location>
</feature>
<feature type="non-terminal residue" evidence="3">
    <location>
        <position position="117"/>
    </location>
</feature>
<organism evidence="3 4">
    <name type="scientific">Mycena metata</name>
    <dbReference type="NCBI Taxonomy" id="1033252"/>
    <lineage>
        <taxon>Eukaryota</taxon>
        <taxon>Fungi</taxon>
        <taxon>Dikarya</taxon>
        <taxon>Basidiomycota</taxon>
        <taxon>Agaricomycotina</taxon>
        <taxon>Agaricomycetes</taxon>
        <taxon>Agaricomycetidae</taxon>
        <taxon>Agaricales</taxon>
        <taxon>Marasmiineae</taxon>
        <taxon>Mycenaceae</taxon>
        <taxon>Mycena</taxon>
    </lineage>
</organism>
<dbReference type="Proteomes" id="UP001215598">
    <property type="component" value="Unassembled WGS sequence"/>
</dbReference>
<keyword evidence="2" id="KW-0812">Transmembrane</keyword>